<keyword evidence="1" id="KW-0732">Signal</keyword>
<dbReference type="AlphaFoldDB" id="A0A370QKG6"/>
<evidence type="ECO:0000313" key="2">
    <source>
        <dbReference type="EMBL" id="RDK88864.1"/>
    </source>
</evidence>
<keyword evidence="3" id="KW-1185">Reference proteome</keyword>
<name>A0A370QKG6_9FLAO</name>
<dbReference type="OrthoDB" id="1440764at2"/>
<sequence length="224" mass="25088">MFLNIKKLLTLSVFSLLFSATNAQMVSDSSFNDETHKTVSFSLGSIYPNAIGNSYIAENSTQDFGVDFVARFHLVEKLTLGVNINFFGLDIEDQNALYDRSRVSSLGLDVGYVVLRQKTFNILAVGSVGAVNYRNSKGGEKFNDTGTYFALGAEFEYVISTYFQLYAGPEFRMDRLNIDAPASIDTEVNKIDYLNIHFGVRLTLWNNEASTEKEEIEDTPKESE</sequence>
<accession>A0A370QKG6</accession>
<evidence type="ECO:0000256" key="1">
    <source>
        <dbReference type="SAM" id="SignalP"/>
    </source>
</evidence>
<evidence type="ECO:0008006" key="4">
    <source>
        <dbReference type="Google" id="ProtNLM"/>
    </source>
</evidence>
<dbReference type="EMBL" id="QRAO01000001">
    <property type="protein sequence ID" value="RDK88864.1"/>
    <property type="molecule type" value="Genomic_DNA"/>
</dbReference>
<feature type="chain" id="PRO_5017034322" description="Outer membrane protein with beta-barrel domain" evidence="1">
    <location>
        <begin position="24"/>
        <end position="224"/>
    </location>
</feature>
<comment type="caution">
    <text evidence="2">The sequence shown here is derived from an EMBL/GenBank/DDBJ whole genome shotgun (WGS) entry which is preliminary data.</text>
</comment>
<dbReference type="Proteomes" id="UP000255317">
    <property type="component" value="Unassembled WGS sequence"/>
</dbReference>
<reference evidence="2 3" key="1">
    <citation type="submission" date="2018-07" db="EMBL/GenBank/DDBJ databases">
        <title>Genomic Encyclopedia of Type Strains, Phase IV (KMG-IV): sequencing the most valuable type-strain genomes for metagenomic binning, comparative biology and taxonomic classification.</title>
        <authorList>
            <person name="Goeker M."/>
        </authorList>
    </citation>
    <scope>NUCLEOTIDE SEQUENCE [LARGE SCALE GENOMIC DNA]</scope>
    <source>
        <strain evidence="2 3">DSM 101478</strain>
    </source>
</reference>
<dbReference type="RefSeq" id="WP_115122528.1">
    <property type="nucleotide sequence ID" value="NZ_QRAO01000001.1"/>
</dbReference>
<gene>
    <name evidence="2" type="ORF">C8D94_101741</name>
</gene>
<feature type="signal peptide" evidence="1">
    <location>
        <begin position="1"/>
        <end position="23"/>
    </location>
</feature>
<protein>
    <recommendedName>
        <fullName evidence="4">Outer membrane protein with beta-barrel domain</fullName>
    </recommendedName>
</protein>
<organism evidence="2 3">
    <name type="scientific">Marinirhabdus gelatinilytica</name>
    <dbReference type="NCBI Taxonomy" id="1703343"/>
    <lineage>
        <taxon>Bacteria</taxon>
        <taxon>Pseudomonadati</taxon>
        <taxon>Bacteroidota</taxon>
        <taxon>Flavobacteriia</taxon>
        <taxon>Flavobacteriales</taxon>
        <taxon>Flavobacteriaceae</taxon>
    </lineage>
</organism>
<proteinExistence type="predicted"/>
<evidence type="ECO:0000313" key="3">
    <source>
        <dbReference type="Proteomes" id="UP000255317"/>
    </source>
</evidence>